<feature type="region of interest" description="Disordered" evidence="2">
    <location>
        <begin position="494"/>
        <end position="600"/>
    </location>
</feature>
<dbReference type="PANTHER" id="PTHR45982:SF1">
    <property type="entry name" value="REGULATOR OF CHROMOSOME CONDENSATION"/>
    <property type="match status" value="1"/>
</dbReference>
<dbReference type="InterPro" id="IPR009091">
    <property type="entry name" value="RCC1/BLIP-II"/>
</dbReference>
<reference evidence="4" key="1">
    <citation type="submission" date="2022-08" db="EMBL/GenBank/DDBJ databases">
        <title>Novel sulfate-reducing endosymbionts in the free-living metamonad Anaeramoeba.</title>
        <authorList>
            <person name="Jerlstrom-Hultqvist J."/>
            <person name="Cepicka I."/>
            <person name="Gallot-Lavallee L."/>
            <person name="Salas-Leiva D."/>
            <person name="Curtis B.A."/>
            <person name="Zahonova K."/>
            <person name="Pipaliya S."/>
            <person name="Dacks J."/>
            <person name="Roger A.J."/>
        </authorList>
    </citation>
    <scope>NUCLEOTIDE SEQUENCE</scope>
    <source>
        <strain evidence="4">Schooner1</strain>
    </source>
</reference>
<feature type="repeat" description="RCC1" evidence="1">
    <location>
        <begin position="195"/>
        <end position="246"/>
    </location>
</feature>
<dbReference type="InterPro" id="IPR011333">
    <property type="entry name" value="SKP1/BTB/POZ_sf"/>
</dbReference>
<sequence>MDIIAFGNNSCSKLGTDFDNIKLNPSKLTKVKAVKRIVCGRSSTLVHHVDSTLSVLGSNGGKLAFPKNESIKKIGNGRDHYIILTYSGNVYSYGHGSRGQMGLGSTVQKVTEPTIIDYFVKKKIQIRDFACTLHNTFFIDKQNHLWACGAPEIIPFLHTTVRNVSVPVQLGNVKVKTIYGGVQAEHIFIIYKNDNKLYSYGNNNFYRCGGKFDFEDKIPKRIELFDVLKINDIICSNCNSIVLYNNRVYSCGYNKFSGHGTPNRMNHFEQIQEFARFKIMKIFGGSSHFWAVDEDKNFWRWGFNFHYQLGDHSKMITVPQKFNLDYLNSNIRYTISCGPFCTIFYPHVVPSLNKDLSQLIGNPTFSDLEIKGCKVISTILSCRTGGKAQTIIKLFENNNYEYKQVKQFMKWVYGDQIIDFKLMERIEKESGLTGLFQRNYQNDLTSLWNDNNSKDFVIRIPNIKYSHKSNNLIVPEDQNENNIEEYYDKCEECSEDEGYDGEFDQYEDHEDNGGEEDEEYDEDKNEDENEDENEDAVNENKEDEGGVQNVVVDVDVEKDEKIEKNIENQDNDKNIRKENNNAKNVNDDNNQQNEENKNTEKPYKEIALHKFILAARSKVFFELFLNIEPDIKEISDYSQKKFESLMILFKFFYSSQIELTQKIAFRDLIEDLSDAEDYYQLNPKSLLKLNLEQLKNDITK</sequence>
<evidence type="ECO:0000259" key="3">
    <source>
        <dbReference type="PROSITE" id="PS50097"/>
    </source>
</evidence>
<feature type="compositionally biased region" description="Low complexity" evidence="2">
    <location>
        <begin position="581"/>
        <end position="593"/>
    </location>
</feature>
<dbReference type="InterPro" id="IPR000210">
    <property type="entry name" value="BTB/POZ_dom"/>
</dbReference>
<evidence type="ECO:0000256" key="2">
    <source>
        <dbReference type="SAM" id="MobiDB-lite"/>
    </source>
</evidence>
<dbReference type="PROSITE" id="PS50012">
    <property type="entry name" value="RCC1_3"/>
    <property type="match status" value="2"/>
</dbReference>
<dbReference type="SUPFAM" id="SSF50985">
    <property type="entry name" value="RCC1/BLIP-II"/>
    <property type="match status" value="1"/>
</dbReference>
<evidence type="ECO:0000256" key="1">
    <source>
        <dbReference type="PROSITE-ProRule" id="PRU00235"/>
    </source>
</evidence>
<dbReference type="Pfam" id="PF00651">
    <property type="entry name" value="BTB"/>
    <property type="match status" value="1"/>
</dbReference>
<dbReference type="CDD" id="cd18186">
    <property type="entry name" value="BTB_POZ_ZBTB_KLHL-like"/>
    <property type="match status" value="1"/>
</dbReference>
<keyword evidence="5" id="KW-1185">Reference proteome</keyword>
<feature type="compositionally biased region" description="Acidic residues" evidence="2">
    <location>
        <begin position="494"/>
        <end position="537"/>
    </location>
</feature>
<protein>
    <submittedName>
        <fullName evidence="4">Btk-binding protein-related</fullName>
    </submittedName>
</protein>
<feature type="compositionally biased region" description="Basic and acidic residues" evidence="2">
    <location>
        <begin position="558"/>
        <end position="580"/>
    </location>
</feature>
<dbReference type="PANTHER" id="PTHR45982">
    <property type="entry name" value="REGULATOR OF CHROMOSOME CONDENSATION"/>
    <property type="match status" value="1"/>
</dbReference>
<dbReference type="Pfam" id="PF00415">
    <property type="entry name" value="RCC1"/>
    <property type="match status" value="1"/>
</dbReference>
<organism evidence="4 5">
    <name type="scientific">Anaeramoeba flamelloides</name>
    <dbReference type="NCBI Taxonomy" id="1746091"/>
    <lineage>
        <taxon>Eukaryota</taxon>
        <taxon>Metamonada</taxon>
        <taxon>Anaeramoebidae</taxon>
        <taxon>Anaeramoeba</taxon>
    </lineage>
</organism>
<accession>A0ABQ8XP12</accession>
<dbReference type="InterPro" id="IPR051553">
    <property type="entry name" value="Ran_GTPase-activating"/>
</dbReference>
<dbReference type="PROSITE" id="PS50097">
    <property type="entry name" value="BTB"/>
    <property type="match status" value="1"/>
</dbReference>
<feature type="repeat" description="RCC1" evidence="1">
    <location>
        <begin position="88"/>
        <end position="142"/>
    </location>
</feature>
<dbReference type="SUPFAM" id="SSF54695">
    <property type="entry name" value="POZ domain"/>
    <property type="match status" value="1"/>
</dbReference>
<comment type="caution">
    <text evidence="4">The sequence shown here is derived from an EMBL/GenBank/DDBJ whole genome shotgun (WGS) entry which is preliminary data.</text>
</comment>
<dbReference type="InterPro" id="IPR000408">
    <property type="entry name" value="Reg_chr_condens"/>
</dbReference>
<evidence type="ECO:0000313" key="4">
    <source>
        <dbReference type="EMBL" id="KAJ6234343.1"/>
    </source>
</evidence>
<dbReference type="Proteomes" id="UP001150062">
    <property type="component" value="Unassembled WGS sequence"/>
</dbReference>
<gene>
    <name evidence="4" type="ORF">M0813_04146</name>
</gene>
<dbReference type="Gene3D" id="3.30.710.10">
    <property type="entry name" value="Potassium Channel Kv1.1, Chain A"/>
    <property type="match status" value="1"/>
</dbReference>
<dbReference type="Gene3D" id="2.130.10.30">
    <property type="entry name" value="Regulator of chromosome condensation 1/beta-lactamase-inhibitor protein II"/>
    <property type="match status" value="2"/>
</dbReference>
<name>A0ABQ8XP12_9EUKA</name>
<evidence type="ECO:0000313" key="5">
    <source>
        <dbReference type="Proteomes" id="UP001150062"/>
    </source>
</evidence>
<feature type="domain" description="BTB" evidence="3">
    <location>
        <begin position="604"/>
        <end position="661"/>
    </location>
</feature>
<proteinExistence type="predicted"/>
<dbReference type="EMBL" id="JAOAOG010000271">
    <property type="protein sequence ID" value="KAJ6234343.1"/>
    <property type="molecule type" value="Genomic_DNA"/>
</dbReference>